<dbReference type="SUPFAM" id="SSF51735">
    <property type="entry name" value="NAD(P)-binding Rossmann-fold domains"/>
    <property type="match status" value="1"/>
</dbReference>
<dbReference type="AlphaFoldDB" id="A0A1I5ZHF4"/>
<dbReference type="PANTHER" id="PTHR43943">
    <property type="entry name" value="DEHYDROGENASE/REDUCTASE (SDR FAMILY) MEMBER 4"/>
    <property type="match status" value="1"/>
</dbReference>
<dbReference type="PRINTS" id="PR00081">
    <property type="entry name" value="GDHRDH"/>
</dbReference>
<dbReference type="Proteomes" id="UP000199137">
    <property type="component" value="Unassembled WGS sequence"/>
</dbReference>
<evidence type="ECO:0000256" key="1">
    <source>
        <dbReference type="ARBA" id="ARBA00006484"/>
    </source>
</evidence>
<accession>A0A1I5ZHF4</accession>
<dbReference type="RefSeq" id="WP_232791663.1">
    <property type="nucleotide sequence ID" value="NZ_FOWC01000015.1"/>
</dbReference>
<comment type="similarity">
    <text evidence="1">Belongs to the short-chain dehydrogenases/reductases (SDR) family.</text>
</comment>
<dbReference type="FunFam" id="3.40.50.720:FF:000084">
    <property type="entry name" value="Short-chain dehydrogenase reductase"/>
    <property type="match status" value="1"/>
</dbReference>
<evidence type="ECO:0000313" key="4">
    <source>
        <dbReference type="Proteomes" id="UP000199137"/>
    </source>
</evidence>
<dbReference type="PROSITE" id="PS00061">
    <property type="entry name" value="ADH_SHORT"/>
    <property type="match status" value="1"/>
</dbReference>
<evidence type="ECO:0000256" key="2">
    <source>
        <dbReference type="ARBA" id="ARBA00023002"/>
    </source>
</evidence>
<reference evidence="4" key="1">
    <citation type="submission" date="2016-10" db="EMBL/GenBank/DDBJ databases">
        <authorList>
            <person name="Varghese N."/>
            <person name="Submissions S."/>
        </authorList>
    </citation>
    <scope>NUCLEOTIDE SEQUENCE [LARGE SCALE GENOMIC DNA]</scope>
    <source>
        <strain evidence="4">DSM 44637</strain>
    </source>
</reference>
<dbReference type="Gene3D" id="3.40.50.720">
    <property type="entry name" value="NAD(P)-binding Rossmann-like Domain"/>
    <property type="match status" value="1"/>
</dbReference>
<dbReference type="PANTHER" id="PTHR43943:SF2">
    <property type="entry name" value="DEHYDROGENASE_REDUCTASE 4"/>
    <property type="match status" value="1"/>
</dbReference>
<dbReference type="GO" id="GO:0016491">
    <property type="term" value="F:oxidoreductase activity"/>
    <property type="evidence" value="ECO:0007669"/>
    <property type="project" value="UniProtKB-KW"/>
</dbReference>
<dbReference type="CDD" id="cd05233">
    <property type="entry name" value="SDR_c"/>
    <property type="match status" value="1"/>
</dbReference>
<organism evidence="3 4">
    <name type="scientific">Amycolatopsis rubida</name>
    <dbReference type="NCBI Taxonomy" id="112413"/>
    <lineage>
        <taxon>Bacteria</taxon>
        <taxon>Bacillati</taxon>
        <taxon>Actinomycetota</taxon>
        <taxon>Actinomycetes</taxon>
        <taxon>Pseudonocardiales</taxon>
        <taxon>Pseudonocardiaceae</taxon>
        <taxon>Amycolatopsis</taxon>
    </lineage>
</organism>
<evidence type="ECO:0000313" key="3">
    <source>
        <dbReference type="EMBL" id="SFQ55878.1"/>
    </source>
</evidence>
<sequence>MTIPTGPGVALDDEYPRPAGDDFEMRGLSALVVSGSRGIGRAIALELARRGVAVTITARHPESLKEAAESIERETGNPIQPVVANSRKADERQTAVDLVLKTGRLDLLVYATGINPARNTPAVDMALDTFQRTFDTNVLGALGYVQLAWHAWMKDHGGSVLMLNTVAATSPLRLAAYSATKAALHRLTEDLADQLAPRVRVNAIAPAFVRTTFMDSVTRLPPETIAASYPLGRIGQPSDIATAAAFLLSPLASWITGVTLPVDGGKSVSAVTHDREHPPVDYQVH</sequence>
<dbReference type="PRINTS" id="PR00080">
    <property type="entry name" value="SDRFAMILY"/>
</dbReference>
<dbReference type="NCBIfam" id="NF005559">
    <property type="entry name" value="PRK07231.1"/>
    <property type="match status" value="1"/>
</dbReference>
<gene>
    <name evidence="3" type="ORF">SAMN05421854_11583</name>
</gene>
<dbReference type="EMBL" id="FOWC01000015">
    <property type="protein sequence ID" value="SFQ55878.1"/>
    <property type="molecule type" value="Genomic_DNA"/>
</dbReference>
<name>A0A1I5ZHF4_9PSEU</name>
<dbReference type="InterPro" id="IPR002347">
    <property type="entry name" value="SDR_fam"/>
</dbReference>
<keyword evidence="2" id="KW-0560">Oxidoreductase</keyword>
<dbReference type="STRING" id="112413.SAMN05421854_11583"/>
<dbReference type="InterPro" id="IPR020904">
    <property type="entry name" value="Sc_DH/Rdtase_CS"/>
</dbReference>
<protein>
    <submittedName>
        <fullName evidence="3">NAD(P)-dependent dehydrogenase, short-chain alcohol dehydrogenase family</fullName>
    </submittedName>
</protein>
<dbReference type="Pfam" id="PF13561">
    <property type="entry name" value="adh_short_C2"/>
    <property type="match status" value="1"/>
</dbReference>
<dbReference type="InterPro" id="IPR036291">
    <property type="entry name" value="NAD(P)-bd_dom_sf"/>
</dbReference>
<proteinExistence type="inferred from homology"/>